<dbReference type="Proteomes" id="UP000675664">
    <property type="component" value="Unassembled WGS sequence"/>
</dbReference>
<comment type="caution">
    <text evidence="1">The sequence shown here is derived from an EMBL/GenBank/DDBJ whole genome shotgun (WGS) entry which is preliminary data.</text>
</comment>
<dbReference type="Gene3D" id="3.30.70.1790">
    <property type="entry name" value="RepB DNA-primase, N-terminal domain"/>
    <property type="match status" value="1"/>
</dbReference>
<proteinExistence type="predicted"/>
<accession>A0A8J8B1T4</accession>
<dbReference type="EMBL" id="JAGSND010000010">
    <property type="protein sequence ID" value="MBR0599033.1"/>
    <property type="molecule type" value="Genomic_DNA"/>
</dbReference>
<dbReference type="AlphaFoldDB" id="A0A8J8B1T4"/>
<protein>
    <submittedName>
        <fullName evidence="1">Uncharacterized protein</fullName>
    </submittedName>
</protein>
<name>A0A8J8B1T4_9FIRM</name>
<reference evidence="1" key="1">
    <citation type="submission" date="2021-04" db="EMBL/GenBank/DDBJ databases">
        <title>Sinoanaerobacter chloroacetimidivorans sp. nov., an obligate anaerobic bacterium isolated from anaerobic sludge.</title>
        <authorList>
            <person name="Bao Y."/>
        </authorList>
    </citation>
    <scope>NUCLEOTIDE SEQUENCE</scope>
    <source>
        <strain evidence="1">BAD-6</strain>
    </source>
</reference>
<organism evidence="1 2">
    <name type="scientific">Sinanaerobacter chloroacetimidivorans</name>
    <dbReference type="NCBI Taxonomy" id="2818044"/>
    <lineage>
        <taxon>Bacteria</taxon>
        <taxon>Bacillati</taxon>
        <taxon>Bacillota</taxon>
        <taxon>Clostridia</taxon>
        <taxon>Peptostreptococcales</taxon>
        <taxon>Anaerovoracaceae</taxon>
        <taxon>Sinanaerobacter</taxon>
    </lineage>
</organism>
<evidence type="ECO:0000313" key="2">
    <source>
        <dbReference type="Proteomes" id="UP000675664"/>
    </source>
</evidence>
<keyword evidence="2" id="KW-1185">Reference proteome</keyword>
<reference evidence="1" key="2">
    <citation type="submission" date="2021-04" db="EMBL/GenBank/DDBJ databases">
        <authorList>
            <person name="Liu J."/>
        </authorList>
    </citation>
    <scope>NUCLEOTIDE SEQUENCE</scope>
    <source>
        <strain evidence="1">BAD-6</strain>
    </source>
</reference>
<dbReference type="RefSeq" id="WP_227019168.1">
    <property type="nucleotide sequence ID" value="NZ_JAGSND010000010.1"/>
</dbReference>
<dbReference type="InterPro" id="IPR036388">
    <property type="entry name" value="WH-like_DNA-bd_sf"/>
</dbReference>
<dbReference type="Gene3D" id="1.10.10.10">
    <property type="entry name" value="Winged helix-like DNA-binding domain superfamily/Winged helix DNA-binding domain"/>
    <property type="match status" value="1"/>
</dbReference>
<gene>
    <name evidence="1" type="ORF">KCX82_14180</name>
</gene>
<sequence>MKPEFFNVIDDAIDYVNKYKHNFNIFTSLSTTNGQSGERENLIRRRVLAFDFDKKDLGNNFNHKDILRLFNENGIYYHALVSSGGGFHVYVLIKDTDDIDKIIEVNTALAKRLGADPNAVKTTQILRVPHTYNHKNNTKKQVNLMHMATPEKQKPYDLDKLYKQYCLLSDDKFIRHIKTAMPYCIGEILKGVPEGHRNFCLGRLAAHLKKNSYSQVQAFEIIKEWNAKCNPPEKVNDLQKHFQAYWKKDYKLLGCKTDNPEIQSILSDYCDRFNCNKSDQDEIIVIDEKVVELEHKHIQLLKNKKGFKMNGNHLAMLSILNIYSEGLSTKQIIEQLTSTITHKCCMSKNTISRVLGDLIDNKIVDCIEGKNKNQSNFYILNRAQCEKNELLFLSFHSIQRFIDRVITPNELRVYCYMRYRKQIGKNLTQDELADDLGTTRKEVCECIKNLEKARYLIIYKDYSVNPNGVNIYTFLV</sequence>
<evidence type="ECO:0000313" key="1">
    <source>
        <dbReference type="EMBL" id="MBR0599033.1"/>
    </source>
</evidence>